<dbReference type="KEGG" id="mmil:sm9_1040"/>
<organism evidence="2 3">
    <name type="scientific">Methanobrevibacter millerae</name>
    <dbReference type="NCBI Taxonomy" id="230361"/>
    <lineage>
        <taxon>Archaea</taxon>
        <taxon>Methanobacteriati</taxon>
        <taxon>Methanobacteriota</taxon>
        <taxon>Methanomada group</taxon>
        <taxon>Methanobacteria</taxon>
        <taxon>Methanobacteriales</taxon>
        <taxon>Methanobacteriaceae</taxon>
        <taxon>Methanobrevibacter</taxon>
    </lineage>
</organism>
<evidence type="ECO:0000313" key="3">
    <source>
        <dbReference type="Proteomes" id="UP000067738"/>
    </source>
</evidence>
<name>A0A0U3EJT2_9EURY</name>
<dbReference type="AlphaFoldDB" id="A0A0U3EJT2"/>
<dbReference type="RefSeq" id="WP_058739117.1">
    <property type="nucleotide sequence ID" value="NZ_CP011266.1"/>
</dbReference>
<dbReference type="PATRIC" id="fig|230361.4.peg.1071"/>
<feature type="domain" description="4Fe-4S ferredoxin-type" evidence="1">
    <location>
        <begin position="21"/>
        <end position="52"/>
    </location>
</feature>
<dbReference type="PROSITE" id="PS00198">
    <property type="entry name" value="4FE4S_FER_1"/>
    <property type="match status" value="1"/>
</dbReference>
<gene>
    <name evidence="2" type="ORF">sm9_1040</name>
</gene>
<evidence type="ECO:0000313" key="2">
    <source>
        <dbReference type="EMBL" id="ALT68829.1"/>
    </source>
</evidence>
<accession>A0A0U3EJT2</accession>
<dbReference type="InterPro" id="IPR017900">
    <property type="entry name" value="4Fe4S_Fe_S_CS"/>
</dbReference>
<keyword evidence="3" id="KW-1185">Reference proteome</keyword>
<dbReference type="InterPro" id="IPR017896">
    <property type="entry name" value="4Fe4S_Fe-S-bd"/>
</dbReference>
<dbReference type="GO" id="GO:0016491">
    <property type="term" value="F:oxidoreductase activity"/>
    <property type="evidence" value="ECO:0007669"/>
    <property type="project" value="UniProtKB-ARBA"/>
</dbReference>
<dbReference type="Proteomes" id="UP000067738">
    <property type="component" value="Chromosome"/>
</dbReference>
<sequence>MGLGSFFKRNKDNKKEETVESHIDINNDDCKGADCEKCVIACPNNVLIKEGDDTVARSPMTCKHCRVCEAICPNECIVVN</sequence>
<dbReference type="Gene3D" id="3.30.70.20">
    <property type="match status" value="1"/>
</dbReference>
<dbReference type="SUPFAM" id="SSF54862">
    <property type="entry name" value="4Fe-4S ferredoxins"/>
    <property type="match status" value="1"/>
</dbReference>
<dbReference type="GeneID" id="26736009"/>
<reference evidence="2 3" key="1">
    <citation type="submission" date="2015-04" db="EMBL/GenBank/DDBJ databases">
        <title>The complete genome sequence of the rumen methanogen Methanobrevibacter millerae SM9.</title>
        <authorList>
            <person name="Leahy S.C."/>
            <person name="Kelly W.J."/>
            <person name="Pacheco D.M."/>
            <person name="Li D."/>
            <person name="Altermann E."/>
            <person name="Attwood G.T."/>
        </authorList>
    </citation>
    <scope>NUCLEOTIDE SEQUENCE [LARGE SCALE GENOMIC DNA]</scope>
    <source>
        <strain evidence="2 3">SM9</strain>
    </source>
</reference>
<dbReference type="EMBL" id="CP011266">
    <property type="protein sequence ID" value="ALT68829.1"/>
    <property type="molecule type" value="Genomic_DNA"/>
</dbReference>
<feature type="domain" description="4Fe-4S ferredoxin-type" evidence="1">
    <location>
        <begin position="53"/>
        <end position="80"/>
    </location>
</feature>
<dbReference type="OrthoDB" id="2837at2157"/>
<dbReference type="PROSITE" id="PS51379">
    <property type="entry name" value="4FE4S_FER_2"/>
    <property type="match status" value="2"/>
</dbReference>
<protein>
    <submittedName>
        <fullName evidence="2">4Fe-4S ferredoxin iron-sulfur binding domain-containing protein</fullName>
    </submittedName>
</protein>
<proteinExistence type="predicted"/>
<evidence type="ECO:0000259" key="1">
    <source>
        <dbReference type="PROSITE" id="PS51379"/>
    </source>
</evidence>